<dbReference type="InterPro" id="IPR036812">
    <property type="entry name" value="NAD(P)_OxRdtase_dom_sf"/>
</dbReference>
<dbReference type="CDD" id="cd19143">
    <property type="entry name" value="AKR_AKR6C1_2"/>
    <property type="match status" value="2"/>
</dbReference>
<organism evidence="6 7">
    <name type="scientific">Phytophthora kernoviae</name>
    <dbReference type="NCBI Taxonomy" id="325452"/>
    <lineage>
        <taxon>Eukaryota</taxon>
        <taxon>Sar</taxon>
        <taxon>Stramenopiles</taxon>
        <taxon>Oomycota</taxon>
        <taxon>Peronosporomycetes</taxon>
        <taxon>Peronosporales</taxon>
        <taxon>Peronosporaceae</taxon>
        <taxon>Phytophthora</taxon>
    </lineage>
</organism>
<feature type="domain" description="NADP-dependent oxidoreductase" evidence="4">
    <location>
        <begin position="376"/>
        <end position="681"/>
    </location>
</feature>
<keyword evidence="3" id="KW-0560">Oxidoreductase</keyword>
<evidence type="ECO:0000313" key="7">
    <source>
        <dbReference type="Proteomes" id="UP000277300"/>
    </source>
</evidence>
<gene>
    <name evidence="5" type="ORF">BBJ29_007376</name>
    <name evidence="6" type="ORF">BBP00_00008644</name>
</gene>
<dbReference type="OrthoDB" id="149593at2759"/>
<evidence type="ECO:0000256" key="2">
    <source>
        <dbReference type="ARBA" id="ARBA00022857"/>
    </source>
</evidence>
<dbReference type="EMBL" id="MBAD02002096">
    <property type="protein sequence ID" value="RLN49799.1"/>
    <property type="molecule type" value="Genomic_DNA"/>
</dbReference>
<dbReference type="InterPro" id="IPR005399">
    <property type="entry name" value="K_chnl_volt-dep_bsu_KCNAB-rel"/>
</dbReference>
<dbReference type="Pfam" id="PF00248">
    <property type="entry name" value="Aldo_ket_red"/>
    <property type="match status" value="2"/>
</dbReference>
<evidence type="ECO:0000259" key="4">
    <source>
        <dbReference type="Pfam" id="PF00248"/>
    </source>
</evidence>
<protein>
    <recommendedName>
        <fullName evidence="4">NADP-dependent oxidoreductase domain-containing protein</fullName>
    </recommendedName>
</protein>
<name>A0A3F2RF85_9STRA</name>
<feature type="domain" description="NADP-dependent oxidoreductase" evidence="4">
    <location>
        <begin position="22"/>
        <end position="326"/>
    </location>
</feature>
<dbReference type="GO" id="GO:0016491">
    <property type="term" value="F:oxidoreductase activity"/>
    <property type="evidence" value="ECO:0007669"/>
    <property type="project" value="UniProtKB-KW"/>
</dbReference>
<dbReference type="Proteomes" id="UP000284657">
    <property type="component" value="Unassembled WGS sequence"/>
</dbReference>
<evidence type="ECO:0000313" key="8">
    <source>
        <dbReference type="Proteomes" id="UP000284657"/>
    </source>
</evidence>
<dbReference type="PANTHER" id="PTHR43150:SF2">
    <property type="entry name" value="HYPERKINETIC, ISOFORM M"/>
    <property type="match status" value="1"/>
</dbReference>
<dbReference type="SUPFAM" id="SSF51430">
    <property type="entry name" value="NAD(P)-linked oxidoreductase"/>
    <property type="match status" value="2"/>
</dbReference>
<accession>A0A3F2RF85</accession>
<evidence type="ECO:0000256" key="3">
    <source>
        <dbReference type="ARBA" id="ARBA00023002"/>
    </source>
</evidence>
<reference evidence="7 8" key="1">
    <citation type="submission" date="2018-07" db="EMBL/GenBank/DDBJ databases">
        <title>Genome sequencing of oomycete isolates from Chile give support for New Zealand origin for Phytophthora kernoviae and make available the first Nothophytophthora sp. genome.</title>
        <authorList>
            <person name="Studholme D.J."/>
            <person name="Sanfuentes E."/>
            <person name="Panda P."/>
            <person name="Hill R."/>
            <person name="Sambles C."/>
            <person name="Grant M."/>
            <person name="Williams N.M."/>
            <person name="Mcdougal R.L."/>
        </authorList>
    </citation>
    <scope>NUCLEOTIDE SEQUENCE [LARGE SCALE GENOMIC DNA]</scope>
    <source>
        <strain evidence="6">Chile6</strain>
        <strain evidence="5">Chile7</strain>
    </source>
</reference>
<comment type="caution">
    <text evidence="6">The sequence shown here is derived from an EMBL/GenBank/DDBJ whole genome shotgun (WGS) entry which is preliminary data.</text>
</comment>
<keyword evidence="2" id="KW-0521">NADP</keyword>
<dbReference type="InterPro" id="IPR023210">
    <property type="entry name" value="NADP_OxRdtase_dom"/>
</dbReference>
<evidence type="ECO:0000256" key="1">
    <source>
        <dbReference type="ARBA" id="ARBA00006515"/>
    </source>
</evidence>
<comment type="similarity">
    <text evidence="1">Belongs to the shaker potassium channel beta subunit family.</text>
</comment>
<dbReference type="PRINTS" id="PR01577">
    <property type="entry name" value="KCNABCHANNEL"/>
</dbReference>
<dbReference type="PANTHER" id="PTHR43150">
    <property type="entry name" value="HYPERKINETIC, ISOFORM M"/>
    <property type="match status" value="1"/>
</dbReference>
<dbReference type="Proteomes" id="UP000277300">
    <property type="component" value="Unassembled WGS sequence"/>
</dbReference>
<evidence type="ECO:0000313" key="6">
    <source>
        <dbReference type="EMBL" id="RLN55097.1"/>
    </source>
</evidence>
<dbReference type="Gene3D" id="3.20.20.100">
    <property type="entry name" value="NADP-dependent oxidoreductase domain"/>
    <property type="match status" value="2"/>
</dbReference>
<dbReference type="AlphaFoldDB" id="A0A3F2RF85"/>
<proteinExistence type="inferred from homology"/>
<evidence type="ECO:0000313" key="5">
    <source>
        <dbReference type="EMBL" id="RLN49799.1"/>
    </source>
</evidence>
<sequence>MAAPTHNMKYRFLGNTGLLVSRLSFGSWVTFDTQLDFEKAYSIMEHAYKQGVNFFDNAEVYANGQSELIMGKVVKAGVERGLWSREDLVISTKLFFGTKSGPNDVGNSRKHIVEGMKASLKRFDLDYVDLVFCHRPDPATPIEETVRAMNYVIEQGWAFYWGTSEWCAKDIIEACEIADRLGLIRPVYDQPQYHILERSRVEYDFDVLYKKYNYGLTTWSPLASGILTGKYSKGIPEGSRLSLPAYKQMLSNGLEEKVAKADKLAEVAKEVGCSLAQLSIAWVAANPHVSTVILGATSIKQLDENLKAMEFVDKITPEVREKIDTIADFRAKVVPQAEPHVINLRQKWLHCNKMSTTTSHNMKYRFLGNTGLLVSRLSFGSWVTFDTQLDFEKAYSIMEHAYKQGINFFDNAEVYENGQSELIMGKVVKAGIERGAWTREDLVISTKLFFGTKPGPNQGGNSRKHIVEGMKASLKRFDLDYVDLVFCHRADPFTPMEETVRAMNYVIEQGWAFYWGTSEWNAQEIIEACEIADRLGLIRPVFDQPQYHILERSRVEYDFDVLYKKYNYGLTTWSPLASGILTGKYNNGIPEGSRLSIPLYKSLLSNGLEEKISKVVKLTEIANDLGCSMAQLAIAWVASNPHVSTVILGATSIKQLDENLKALEFADKITPEVREKIDAIADFRAKLVTDHEPHVLKLRNQYL</sequence>
<dbReference type="EMBL" id="MBDO02000459">
    <property type="protein sequence ID" value="RLN55097.1"/>
    <property type="molecule type" value="Genomic_DNA"/>
</dbReference>